<comment type="caution">
    <text evidence="2">The sequence shown here is derived from an EMBL/GenBank/DDBJ whole genome shotgun (WGS) entry which is preliminary data.</text>
</comment>
<organism evidence="2 3">
    <name type="scientific">Cryptosporidium canis</name>
    <dbReference type="NCBI Taxonomy" id="195482"/>
    <lineage>
        <taxon>Eukaryota</taxon>
        <taxon>Sar</taxon>
        <taxon>Alveolata</taxon>
        <taxon>Apicomplexa</taxon>
        <taxon>Conoidasida</taxon>
        <taxon>Coccidia</taxon>
        <taxon>Eucoccidiorida</taxon>
        <taxon>Eimeriorina</taxon>
        <taxon>Cryptosporidiidae</taxon>
        <taxon>Cryptosporidium</taxon>
    </lineage>
</organism>
<feature type="region of interest" description="Disordered" evidence="1">
    <location>
        <begin position="195"/>
        <end position="217"/>
    </location>
</feature>
<evidence type="ECO:0000256" key="1">
    <source>
        <dbReference type="SAM" id="MobiDB-lite"/>
    </source>
</evidence>
<feature type="region of interest" description="Disordered" evidence="1">
    <location>
        <begin position="498"/>
        <end position="540"/>
    </location>
</feature>
<protein>
    <recommendedName>
        <fullName evidence="4">Plus3 domain-containing protein</fullName>
    </recommendedName>
</protein>
<accession>A0ABQ8PD00</accession>
<name>A0ABQ8PD00_9CRYT</name>
<gene>
    <name evidence="2" type="ORF">OJ252_473</name>
</gene>
<reference evidence="2" key="1">
    <citation type="submission" date="2022-10" db="EMBL/GenBank/DDBJ databases">
        <title>Adaptive evolution leads to modifications in subtelomeric GC content in a zoonotic Cryptosporidium species.</title>
        <authorList>
            <person name="Li J."/>
            <person name="Feng Y."/>
            <person name="Xiao L."/>
        </authorList>
    </citation>
    <scope>NUCLEOTIDE SEQUENCE</scope>
    <source>
        <strain evidence="2">25894</strain>
    </source>
</reference>
<sequence>MRVKECLRAIFAAELAIWGRVLRRRWRRGGEKPCVLVSGQEAGEQGWPTGGLLTFFVGTQRFGSSGRCGGPGAGQRVASDLSTSFVRRIPKQFEQVYVRSDGTAQSMYRNCMRGFLKLIRGREHSPVLYVRTLVYRLGESYYFDLGEIRDRESRRRAKATKLQVGQAIHLFCIRASGLVYTRDAARSVEREIRAGLQQRQGTEAESSSQSRDGASPEVEEAVGYLEELLRSEILSVEIEGMLGRGGGGGFSDIEAERRRDRRRIREYERMVWRIGIPLPESRLRDRYGQIHHRDAENKLGVSQKAQKESDRIKSRLEEIRREEKTLSGAGERFVDVERRKFLEAALKRSQQLSFERSRRESSERLGASREQQDARLRCECGSDDDCECRLVDVYGEIMGKPVSIKLEEDLLNDHQIFKSREKLRRAEVKYFKGLLHGGQRPDKTVPEDDSSGARRRLGLPSSFVEIPLSGLSRLQLMTLEQLSGIDINSRILAKSPPRIREISHEKNTKVSESVPVNEESRDSDIRKPKSILSSRNRNYN</sequence>
<feature type="compositionally biased region" description="Basic and acidic residues" evidence="1">
    <location>
        <begin position="498"/>
        <end position="509"/>
    </location>
</feature>
<keyword evidence="3" id="KW-1185">Reference proteome</keyword>
<dbReference type="EMBL" id="JAPCXB010000015">
    <property type="protein sequence ID" value="KAJ1614858.1"/>
    <property type="molecule type" value="Genomic_DNA"/>
</dbReference>
<evidence type="ECO:0008006" key="4">
    <source>
        <dbReference type="Google" id="ProtNLM"/>
    </source>
</evidence>
<proteinExistence type="predicted"/>
<feature type="compositionally biased region" description="Polar residues" evidence="1">
    <location>
        <begin position="531"/>
        <end position="540"/>
    </location>
</feature>
<feature type="compositionally biased region" description="Polar residues" evidence="1">
    <location>
        <begin position="197"/>
        <end position="212"/>
    </location>
</feature>
<feature type="compositionally biased region" description="Basic and acidic residues" evidence="1">
    <location>
        <begin position="518"/>
        <end position="527"/>
    </location>
</feature>
<dbReference type="Proteomes" id="UP001071777">
    <property type="component" value="Unassembled WGS sequence"/>
</dbReference>
<evidence type="ECO:0000313" key="3">
    <source>
        <dbReference type="Proteomes" id="UP001071777"/>
    </source>
</evidence>
<evidence type="ECO:0000313" key="2">
    <source>
        <dbReference type="EMBL" id="KAJ1614858.1"/>
    </source>
</evidence>